<keyword evidence="2" id="KW-1185">Reference proteome</keyword>
<dbReference type="EMBL" id="JAGGJR010000008">
    <property type="protein sequence ID" value="MBP1874910.1"/>
    <property type="molecule type" value="Genomic_DNA"/>
</dbReference>
<organism evidence="1 2">
    <name type="scientific">Ensifer adhaerens</name>
    <name type="common">Sinorhizobium morelense</name>
    <dbReference type="NCBI Taxonomy" id="106592"/>
    <lineage>
        <taxon>Bacteria</taxon>
        <taxon>Pseudomonadati</taxon>
        <taxon>Pseudomonadota</taxon>
        <taxon>Alphaproteobacteria</taxon>
        <taxon>Hyphomicrobiales</taxon>
        <taxon>Rhizobiaceae</taxon>
        <taxon>Sinorhizobium/Ensifer group</taxon>
        <taxon>Ensifer</taxon>
    </lineage>
</organism>
<comment type="caution">
    <text evidence="1">The sequence shown here is derived from an EMBL/GenBank/DDBJ whole genome shotgun (WGS) entry which is preliminary data.</text>
</comment>
<dbReference type="Proteomes" id="UP000823773">
    <property type="component" value="Unassembled WGS sequence"/>
</dbReference>
<accession>A0ACC5T1G9</accession>
<sequence length="156" mass="16530">MIIEATESDFDALLSGIAPRRLRLVPDSPIAPADVLQMLADLANGVRAHFSPSAWMIIEGGEIVGLCSVVRIPEGGELHIGYGVAPTRQGMGAATRAVGLLVAEAQRDTRISAVSAETSIDNIASQRVLERNGFQRIGERVDAQDGPVICWKAVTA</sequence>
<reference evidence="1" key="1">
    <citation type="submission" date="2021-03" db="EMBL/GenBank/DDBJ databases">
        <title>Genomic Encyclopedia of Type Strains, Phase IV (KMG-IV): sequencing the most valuable type-strain genomes for metagenomic binning, comparative biology and taxonomic classification.</title>
        <authorList>
            <person name="Goeker M."/>
        </authorList>
    </citation>
    <scope>NUCLEOTIDE SEQUENCE</scope>
    <source>
        <strain evidence="1">DSM 18131</strain>
    </source>
</reference>
<protein>
    <submittedName>
        <fullName evidence="1">RimJ/RimL family protein N-acetyltransferase</fullName>
    </submittedName>
</protein>
<name>A0ACC5T1G9_ENSAD</name>
<gene>
    <name evidence="1" type="ORF">J2Z19_004643</name>
</gene>
<evidence type="ECO:0000313" key="1">
    <source>
        <dbReference type="EMBL" id="MBP1874910.1"/>
    </source>
</evidence>
<evidence type="ECO:0000313" key="2">
    <source>
        <dbReference type="Proteomes" id="UP000823773"/>
    </source>
</evidence>
<proteinExistence type="predicted"/>